<keyword evidence="2" id="KW-1185">Reference proteome</keyword>
<proteinExistence type="predicted"/>
<evidence type="ECO:0000313" key="1">
    <source>
        <dbReference type="EMBL" id="TWW12249.1"/>
    </source>
</evidence>
<dbReference type="SUPFAM" id="SSF56399">
    <property type="entry name" value="ADP-ribosylation"/>
    <property type="match status" value="1"/>
</dbReference>
<accession>A0A5C6MBL7</accession>
<sequence>MPGVIDRSFIVSGVMLALVSLSLEGCKAHSDRSSESSVKTSDVVLNGEAISLDNYVATAADFAEMHFEIQEMLRFDPGQDNYDYLLRRLTQTSPKVRVKPGSRLETDEKLALILWTIEFVPNALEPSPYTAINRALRNASATGDEAIDGTARVLASALNKIQGQVCGATRGVASLPASYLQLAKGEIFKDSGFVAFGMGGAPPAPYDELPIYITVHSAECKNIAGFSKFNEEEVLFPPGTDFLVESNSIDSRGRRTIVIFPRAENQLPDIQNSAFAGANNGGAIHSYKDFINKIYVNDIKNKIAFSPEYKCTFTYKLTDGTPDDERWCTWIYDDKETKQIIVLVEAVPDNRTWYFKVESSNSICFSGDAKPTNQCVSRYKVKTP</sequence>
<organism evidence="1 2">
    <name type="scientific">Planctomyces bekefii</name>
    <dbReference type="NCBI Taxonomy" id="1653850"/>
    <lineage>
        <taxon>Bacteria</taxon>
        <taxon>Pseudomonadati</taxon>
        <taxon>Planctomycetota</taxon>
        <taxon>Planctomycetia</taxon>
        <taxon>Planctomycetales</taxon>
        <taxon>Planctomycetaceae</taxon>
        <taxon>Planctomyces</taxon>
    </lineage>
</organism>
<reference evidence="1 2" key="1">
    <citation type="submission" date="2019-08" db="EMBL/GenBank/DDBJ databases">
        <title>100 year-old enigma solved: identification of Planctomyces bekefii, the type genus and species of the phylum Planctomycetes.</title>
        <authorList>
            <person name="Svetlana D.N."/>
            <person name="Overmann J."/>
        </authorList>
    </citation>
    <scope>NUCLEOTIDE SEQUENCE [LARGE SCALE GENOMIC DNA]</scope>
    <source>
        <strain evidence="1">Phe10_nw2017</strain>
    </source>
</reference>
<name>A0A5C6MBL7_9PLAN</name>
<dbReference type="Gene3D" id="3.90.176.10">
    <property type="entry name" value="Toxin ADP-ribosyltransferase, Chain A, domain 1"/>
    <property type="match status" value="1"/>
</dbReference>
<dbReference type="Proteomes" id="UP000321083">
    <property type="component" value="Unassembled WGS sequence"/>
</dbReference>
<protein>
    <recommendedName>
        <fullName evidence="3">NAD(+)--protein-arginine ADP-ribosyltransferase</fullName>
    </recommendedName>
</protein>
<gene>
    <name evidence="1" type="ORF">E3A20_02480</name>
</gene>
<comment type="caution">
    <text evidence="1">The sequence shown here is derived from an EMBL/GenBank/DDBJ whole genome shotgun (WGS) entry which is preliminary data.</text>
</comment>
<dbReference type="AlphaFoldDB" id="A0A5C6MBL7"/>
<dbReference type="PROSITE" id="PS51996">
    <property type="entry name" value="TR_MART"/>
    <property type="match status" value="1"/>
</dbReference>
<dbReference type="EMBL" id="SRHE01000025">
    <property type="protein sequence ID" value="TWW12249.1"/>
    <property type="molecule type" value="Genomic_DNA"/>
</dbReference>
<evidence type="ECO:0008006" key="3">
    <source>
        <dbReference type="Google" id="ProtNLM"/>
    </source>
</evidence>
<reference evidence="1 2" key="2">
    <citation type="submission" date="2019-08" db="EMBL/GenBank/DDBJ databases">
        <authorList>
            <person name="Henke P."/>
        </authorList>
    </citation>
    <scope>NUCLEOTIDE SEQUENCE [LARGE SCALE GENOMIC DNA]</scope>
    <source>
        <strain evidence="1">Phe10_nw2017</strain>
    </source>
</reference>
<evidence type="ECO:0000313" key="2">
    <source>
        <dbReference type="Proteomes" id="UP000321083"/>
    </source>
</evidence>